<sequence>MPKQKISNHTNLKKLQNMTTIPLKRNSLILSIGLSLSSFTSAGELVFYGGGTVGSPSFSATSYDSNLLDSASSVSGGPSTNFANLVSSADAPSNIDGTVESSEVPDFDYAGFNLFGTSIYNRSDFTTSGYFSFTLNVKDENSVQLESIEFRGGRSGDTTERGYRVEYSIDGGIFALAGQRIMEANTSPVPNQFMAERYTIIGTASSTVEFRFYGYIDGTAGQLRFDNIAVSAIPEPNSFTLISGLLALSWIAVRRGK</sequence>
<accession>A0ABZ0RMS7</accession>
<evidence type="ECO:0000313" key="2">
    <source>
        <dbReference type="Proteomes" id="UP001324993"/>
    </source>
</evidence>
<gene>
    <name evidence="1" type="ORF">SH580_01085</name>
</gene>
<protein>
    <recommendedName>
        <fullName evidence="3">PEP-CTERM protein-sorting domain-containing protein</fullName>
    </recommendedName>
</protein>
<reference evidence="1 2" key="1">
    <citation type="submission" date="2023-11" db="EMBL/GenBank/DDBJ databases">
        <title>Coraliomargarita sp. nov., isolated from marine algae.</title>
        <authorList>
            <person name="Lee J.K."/>
            <person name="Baek J.H."/>
            <person name="Kim J.M."/>
            <person name="Choi D.G."/>
            <person name="Jeon C.O."/>
        </authorList>
    </citation>
    <scope>NUCLEOTIDE SEQUENCE [LARGE SCALE GENOMIC DNA]</scope>
    <source>
        <strain evidence="1 2">J2-16</strain>
    </source>
</reference>
<dbReference type="Proteomes" id="UP001324993">
    <property type="component" value="Chromosome"/>
</dbReference>
<dbReference type="RefSeq" id="WP_319833158.1">
    <property type="nucleotide sequence ID" value="NZ_CP138858.1"/>
</dbReference>
<name>A0ABZ0RMS7_9BACT</name>
<proteinExistence type="predicted"/>
<dbReference type="EMBL" id="CP138858">
    <property type="protein sequence ID" value="WPJ96295.1"/>
    <property type="molecule type" value="Genomic_DNA"/>
</dbReference>
<keyword evidence="2" id="KW-1185">Reference proteome</keyword>
<evidence type="ECO:0008006" key="3">
    <source>
        <dbReference type="Google" id="ProtNLM"/>
    </source>
</evidence>
<evidence type="ECO:0000313" key="1">
    <source>
        <dbReference type="EMBL" id="WPJ96295.1"/>
    </source>
</evidence>
<organism evidence="1 2">
    <name type="scientific">Coraliomargarita algicola</name>
    <dbReference type="NCBI Taxonomy" id="3092156"/>
    <lineage>
        <taxon>Bacteria</taxon>
        <taxon>Pseudomonadati</taxon>
        <taxon>Verrucomicrobiota</taxon>
        <taxon>Opitutia</taxon>
        <taxon>Puniceicoccales</taxon>
        <taxon>Coraliomargaritaceae</taxon>
        <taxon>Coraliomargarita</taxon>
    </lineage>
</organism>